<dbReference type="EMBL" id="JACCBN010000001">
    <property type="protein sequence ID" value="NYD37505.1"/>
    <property type="molecule type" value="Genomic_DNA"/>
</dbReference>
<evidence type="ECO:0000313" key="1">
    <source>
        <dbReference type="EMBL" id="NYD37505.1"/>
    </source>
</evidence>
<accession>A0A7Y9DY26</accession>
<organism evidence="1 2">
    <name type="scientific">Actinomycetospora corticicola</name>
    <dbReference type="NCBI Taxonomy" id="663602"/>
    <lineage>
        <taxon>Bacteria</taxon>
        <taxon>Bacillati</taxon>
        <taxon>Actinomycetota</taxon>
        <taxon>Actinomycetes</taxon>
        <taxon>Pseudonocardiales</taxon>
        <taxon>Pseudonocardiaceae</taxon>
        <taxon>Actinomycetospora</taxon>
    </lineage>
</organism>
<gene>
    <name evidence="1" type="ORF">BJ983_003607</name>
</gene>
<protein>
    <submittedName>
        <fullName evidence="1">Uncharacterized protein</fullName>
    </submittedName>
</protein>
<comment type="caution">
    <text evidence="1">The sequence shown here is derived from an EMBL/GenBank/DDBJ whole genome shotgun (WGS) entry which is preliminary data.</text>
</comment>
<dbReference type="Proteomes" id="UP000535890">
    <property type="component" value="Unassembled WGS sequence"/>
</dbReference>
<dbReference type="AlphaFoldDB" id="A0A7Y9DY26"/>
<evidence type="ECO:0000313" key="2">
    <source>
        <dbReference type="Proteomes" id="UP000535890"/>
    </source>
</evidence>
<reference evidence="1 2" key="1">
    <citation type="submission" date="2020-07" db="EMBL/GenBank/DDBJ databases">
        <title>Sequencing the genomes of 1000 actinobacteria strains.</title>
        <authorList>
            <person name="Klenk H.-P."/>
        </authorList>
    </citation>
    <scope>NUCLEOTIDE SEQUENCE [LARGE SCALE GENOMIC DNA]</scope>
    <source>
        <strain evidence="1 2">DSM 45772</strain>
    </source>
</reference>
<keyword evidence="2" id="KW-1185">Reference proteome</keyword>
<dbReference type="RefSeq" id="WP_179795056.1">
    <property type="nucleotide sequence ID" value="NZ_BAABHP010000025.1"/>
</dbReference>
<proteinExistence type="predicted"/>
<sequence length="116" mass="12524">MTCDAGSADFSDIVCPETGVSVRQAAARALIAREELLGETTTDRAASERHDDMIEDVRALTGVLAAEFELAAEDVQGLRDAARWATAAHRATMRSETFALHTAFAMRTYDHGPEPS</sequence>
<name>A0A7Y9DY26_9PSEU</name>